<dbReference type="PANTHER" id="PTHR42781">
    <property type="entry name" value="SPERMIDINE/PUTRESCINE IMPORT ATP-BINDING PROTEIN POTA"/>
    <property type="match status" value="1"/>
</dbReference>
<keyword evidence="3" id="KW-0410">Iron transport</keyword>
<keyword evidence="9" id="KW-0406">Ion transport</keyword>
<evidence type="ECO:0000256" key="2">
    <source>
        <dbReference type="ARBA" id="ARBA00022475"/>
    </source>
</evidence>
<dbReference type="Gene3D" id="3.40.50.300">
    <property type="entry name" value="P-loop containing nucleotide triphosphate hydrolases"/>
    <property type="match status" value="1"/>
</dbReference>
<protein>
    <submittedName>
        <fullName evidence="12">ABC transporter ATP-binding protein</fullName>
    </submittedName>
</protein>
<feature type="domain" description="ABC transporter" evidence="11">
    <location>
        <begin position="4"/>
        <end position="236"/>
    </location>
</feature>
<gene>
    <name evidence="12" type="ORF">C2134_15490</name>
</gene>
<proteinExistence type="predicted"/>
<dbReference type="InterPro" id="IPR017871">
    <property type="entry name" value="ABC_transporter-like_CS"/>
</dbReference>
<evidence type="ECO:0000256" key="10">
    <source>
        <dbReference type="ARBA" id="ARBA00023136"/>
    </source>
</evidence>
<evidence type="ECO:0000313" key="12">
    <source>
        <dbReference type="EMBL" id="POA97727.1"/>
    </source>
</evidence>
<keyword evidence="10" id="KW-0472">Membrane</keyword>
<accession>A0A2K4MKW6</accession>
<evidence type="ECO:0000256" key="9">
    <source>
        <dbReference type="ARBA" id="ARBA00023065"/>
    </source>
</evidence>
<dbReference type="InterPro" id="IPR003439">
    <property type="entry name" value="ABC_transporter-like_ATP-bd"/>
</dbReference>
<keyword evidence="4" id="KW-0997">Cell inner membrane</keyword>
<dbReference type="InterPro" id="IPR050093">
    <property type="entry name" value="ABC_SmlMolc_Importer"/>
</dbReference>
<dbReference type="CDD" id="cd03259">
    <property type="entry name" value="ABC_Carb_Solutes_like"/>
    <property type="match status" value="1"/>
</dbReference>
<dbReference type="InterPro" id="IPR008995">
    <property type="entry name" value="Mo/tungstate-bd_C_term_dom"/>
</dbReference>
<dbReference type="RefSeq" id="WP_103321048.1">
    <property type="nucleotide sequence ID" value="NZ_PPTF01000071.1"/>
</dbReference>
<keyword evidence="8" id="KW-0408">Iron</keyword>
<keyword evidence="6 12" id="KW-0067">ATP-binding</keyword>
<keyword evidence="13" id="KW-1185">Reference proteome</keyword>
<evidence type="ECO:0000256" key="3">
    <source>
        <dbReference type="ARBA" id="ARBA00022496"/>
    </source>
</evidence>
<dbReference type="InterPro" id="IPR012340">
    <property type="entry name" value="NA-bd_OB-fold"/>
</dbReference>
<dbReference type="PROSITE" id="PS50893">
    <property type="entry name" value="ABC_TRANSPORTER_2"/>
    <property type="match status" value="1"/>
</dbReference>
<evidence type="ECO:0000256" key="5">
    <source>
        <dbReference type="ARBA" id="ARBA00022741"/>
    </source>
</evidence>
<organism evidence="12 13">
    <name type="scientific">Chromobacterium sinusclupearum</name>
    <dbReference type="NCBI Taxonomy" id="2077146"/>
    <lineage>
        <taxon>Bacteria</taxon>
        <taxon>Pseudomonadati</taxon>
        <taxon>Pseudomonadota</taxon>
        <taxon>Betaproteobacteria</taxon>
        <taxon>Neisseriales</taxon>
        <taxon>Chromobacteriaceae</taxon>
        <taxon>Chromobacterium</taxon>
    </lineage>
</organism>
<evidence type="ECO:0000256" key="1">
    <source>
        <dbReference type="ARBA" id="ARBA00022448"/>
    </source>
</evidence>
<evidence type="ECO:0000256" key="8">
    <source>
        <dbReference type="ARBA" id="ARBA00023004"/>
    </source>
</evidence>
<evidence type="ECO:0000256" key="6">
    <source>
        <dbReference type="ARBA" id="ARBA00022840"/>
    </source>
</evidence>
<dbReference type="SUPFAM" id="SSF52540">
    <property type="entry name" value="P-loop containing nucleoside triphosphate hydrolases"/>
    <property type="match status" value="1"/>
</dbReference>
<name>A0A2K4MKW6_9NEIS</name>
<dbReference type="GO" id="GO:0005524">
    <property type="term" value="F:ATP binding"/>
    <property type="evidence" value="ECO:0007669"/>
    <property type="project" value="UniProtKB-KW"/>
</dbReference>
<dbReference type="Gene3D" id="2.40.50.140">
    <property type="entry name" value="Nucleic acid-binding proteins"/>
    <property type="match status" value="1"/>
</dbReference>
<dbReference type="AlphaFoldDB" id="A0A2K4MKW6"/>
<keyword evidence="7" id="KW-1278">Translocase</keyword>
<dbReference type="EMBL" id="PPTF01000071">
    <property type="protein sequence ID" value="POA97727.1"/>
    <property type="molecule type" value="Genomic_DNA"/>
</dbReference>
<dbReference type="Pfam" id="PF00005">
    <property type="entry name" value="ABC_tran"/>
    <property type="match status" value="1"/>
</dbReference>
<sequence>MSELKIEKLGKRFGEHRVLDDINLTVEQGSLLALLGPSGSGKTTLLRLLCGFERCDAGSIRIGGRLVSSAQLHLPPEKRQIGYVPQEGALFPHLSVADNIVFGLPRAERRERRRVAELLDMVGLPANFAERAPQQLSGGQQQRVALARALAPKPALVLLDEPFSALDAALRAETRQAVADALAASGTTALMVTHDQAEALTMGRQVAVLWQGRLLQVATPQTLYQRPASPELADFVGDAVLLPGRAQGGEAQCALGRLPLLDGMPQGEVNVLLRPEQIRLLPPTSTGHAPQASVLDVSFSGHDACVRLVLENGSLLAARVPGYSCPQPGQTVALQVEGAVACFAAPGGSSSAGGSIAATRLQHSPALFRQGR</sequence>
<dbReference type="GO" id="GO:0016887">
    <property type="term" value="F:ATP hydrolysis activity"/>
    <property type="evidence" value="ECO:0007669"/>
    <property type="project" value="InterPro"/>
</dbReference>
<dbReference type="InterPro" id="IPR015853">
    <property type="entry name" value="ABC_transpr_FbpC"/>
</dbReference>
<dbReference type="Gene3D" id="2.40.50.450">
    <property type="match status" value="1"/>
</dbReference>
<dbReference type="Proteomes" id="UP000236416">
    <property type="component" value="Unassembled WGS sequence"/>
</dbReference>
<dbReference type="GO" id="GO:0043190">
    <property type="term" value="C:ATP-binding cassette (ABC) transporter complex"/>
    <property type="evidence" value="ECO:0007669"/>
    <property type="project" value="InterPro"/>
</dbReference>
<keyword evidence="2" id="KW-1003">Cell membrane</keyword>
<dbReference type="GO" id="GO:0015408">
    <property type="term" value="F:ABC-type ferric iron transporter activity"/>
    <property type="evidence" value="ECO:0007669"/>
    <property type="project" value="InterPro"/>
</dbReference>
<dbReference type="InterPro" id="IPR003593">
    <property type="entry name" value="AAA+_ATPase"/>
</dbReference>
<evidence type="ECO:0000259" key="11">
    <source>
        <dbReference type="PROSITE" id="PS50893"/>
    </source>
</evidence>
<reference evidence="12 13" key="1">
    <citation type="submission" date="2018-01" db="EMBL/GenBank/DDBJ databases">
        <title>Genomic Sequence of Chromobacterium MWU13-2610 from wild cranberry bogs within the Cape Cod National Seashore.</title>
        <authorList>
            <person name="O'Hara-Hanley K."/>
            <person name="Soby S."/>
            <person name="Harrison A."/>
        </authorList>
    </citation>
    <scope>NUCLEOTIDE SEQUENCE [LARGE SCALE GENOMIC DNA]</scope>
    <source>
        <strain evidence="12 13">MWU13-2610</strain>
    </source>
</reference>
<dbReference type="InterPro" id="IPR013611">
    <property type="entry name" value="Transp-assoc_OB_typ2"/>
</dbReference>
<evidence type="ECO:0000256" key="4">
    <source>
        <dbReference type="ARBA" id="ARBA00022519"/>
    </source>
</evidence>
<evidence type="ECO:0000313" key="13">
    <source>
        <dbReference type="Proteomes" id="UP000236416"/>
    </source>
</evidence>
<comment type="caution">
    <text evidence="12">The sequence shown here is derived from an EMBL/GenBank/DDBJ whole genome shotgun (WGS) entry which is preliminary data.</text>
</comment>
<keyword evidence="5" id="KW-0547">Nucleotide-binding</keyword>
<dbReference type="PANTHER" id="PTHR42781:SF5">
    <property type="entry name" value="PUTRESCINE TRANSPORT ATP-BINDING PROTEIN POTG"/>
    <property type="match status" value="1"/>
</dbReference>
<dbReference type="SMART" id="SM00382">
    <property type="entry name" value="AAA"/>
    <property type="match status" value="1"/>
</dbReference>
<dbReference type="SUPFAM" id="SSF50331">
    <property type="entry name" value="MOP-like"/>
    <property type="match status" value="1"/>
</dbReference>
<evidence type="ECO:0000256" key="7">
    <source>
        <dbReference type="ARBA" id="ARBA00022967"/>
    </source>
</evidence>
<dbReference type="PROSITE" id="PS00211">
    <property type="entry name" value="ABC_TRANSPORTER_1"/>
    <property type="match status" value="1"/>
</dbReference>
<dbReference type="InterPro" id="IPR027417">
    <property type="entry name" value="P-loop_NTPase"/>
</dbReference>
<dbReference type="Pfam" id="PF08402">
    <property type="entry name" value="TOBE_2"/>
    <property type="match status" value="1"/>
</dbReference>
<dbReference type="FunFam" id="3.40.50.300:FF:000425">
    <property type="entry name" value="Probable ABC transporter, ATP-binding subunit"/>
    <property type="match status" value="1"/>
</dbReference>
<keyword evidence="1" id="KW-0813">Transport</keyword>
<dbReference type="GO" id="GO:0015697">
    <property type="term" value="P:quaternary ammonium group transport"/>
    <property type="evidence" value="ECO:0007669"/>
    <property type="project" value="UniProtKB-ARBA"/>
</dbReference>